<evidence type="ECO:0000313" key="5">
    <source>
        <dbReference type="EMBL" id="QGA80344.1"/>
    </source>
</evidence>
<name>A0A5Q0UFN2_9ARCH</name>
<dbReference type="KEGG" id="ncon:LC1Nh_0443"/>
<evidence type="ECO:0000256" key="2">
    <source>
        <dbReference type="ARBA" id="ARBA00022722"/>
    </source>
</evidence>
<dbReference type="RefSeq" id="WP_153550083.1">
    <property type="nucleotide sequence ID" value="NZ_CP040089.1"/>
</dbReference>
<dbReference type="Pfam" id="PF01934">
    <property type="entry name" value="HepT-like"/>
    <property type="match status" value="1"/>
</dbReference>
<dbReference type="EMBL" id="CP040089">
    <property type="protein sequence ID" value="QGA80344.1"/>
    <property type="molecule type" value="Genomic_DNA"/>
</dbReference>
<evidence type="ECO:0000256" key="4">
    <source>
        <dbReference type="ARBA" id="ARBA00024207"/>
    </source>
</evidence>
<comment type="similarity">
    <text evidence="4">Belongs to the HepT RNase toxin family.</text>
</comment>
<keyword evidence="1" id="KW-1277">Toxin-antitoxin system</keyword>
<keyword evidence="3" id="KW-0378">Hydrolase</keyword>
<protein>
    <recommendedName>
        <fullName evidence="7">DUF86 domain-containing protein</fullName>
    </recommendedName>
</protein>
<sequence length="142" mass="16811">MSVLEREDRYKAKLERIESRLESVEEWMEDVSKEEFSNELQLRLSVYKAIQEISEAVTDLTAMYLSDKERVVGDNYENLEACSGELFNQEITRDLKNLNGLRNRIVHEYDKIQHNTVYTGIKDTKPAVRKFVEGFEKWIEEK</sequence>
<accession>A0A5Q0UFN2</accession>
<proteinExistence type="inferred from homology"/>
<keyword evidence="6" id="KW-1185">Reference proteome</keyword>
<dbReference type="GeneID" id="42364827"/>
<dbReference type="GO" id="GO:0004540">
    <property type="term" value="F:RNA nuclease activity"/>
    <property type="evidence" value="ECO:0007669"/>
    <property type="project" value="InterPro"/>
</dbReference>
<dbReference type="InterPro" id="IPR008201">
    <property type="entry name" value="HepT-like"/>
</dbReference>
<evidence type="ECO:0008006" key="7">
    <source>
        <dbReference type="Google" id="ProtNLM"/>
    </source>
</evidence>
<evidence type="ECO:0000256" key="1">
    <source>
        <dbReference type="ARBA" id="ARBA00022649"/>
    </source>
</evidence>
<keyword evidence="2" id="KW-0540">Nuclease</keyword>
<dbReference type="Proteomes" id="UP000377803">
    <property type="component" value="Chromosome"/>
</dbReference>
<dbReference type="Gene3D" id="1.20.120.580">
    <property type="entry name" value="bsu32300-like"/>
    <property type="match status" value="1"/>
</dbReference>
<evidence type="ECO:0000256" key="3">
    <source>
        <dbReference type="ARBA" id="ARBA00022801"/>
    </source>
</evidence>
<dbReference type="AlphaFoldDB" id="A0A5Q0UFN2"/>
<gene>
    <name evidence="5" type="ORF">LC1Nh_0443</name>
</gene>
<dbReference type="GO" id="GO:0016787">
    <property type="term" value="F:hydrolase activity"/>
    <property type="evidence" value="ECO:0007669"/>
    <property type="project" value="UniProtKB-KW"/>
</dbReference>
<organism evidence="5 6">
    <name type="scientific">Candidatus Nanohalobium constans</name>
    <dbReference type="NCBI Taxonomy" id="2565781"/>
    <lineage>
        <taxon>Archaea</taxon>
        <taxon>Candidatus Nanohalarchaeota</taxon>
        <taxon>Candidatus Nanohalobia</taxon>
        <taxon>Candidatus Nanohalobiales</taxon>
        <taxon>Candidatus Nanohalobiaceae</taxon>
        <taxon>Candidatus Nanohalobium</taxon>
    </lineage>
</organism>
<dbReference type="OrthoDB" id="105549at2157"/>
<dbReference type="InterPro" id="IPR037038">
    <property type="entry name" value="HepT-like_sf"/>
</dbReference>
<dbReference type="GO" id="GO:0110001">
    <property type="term" value="C:toxin-antitoxin complex"/>
    <property type="evidence" value="ECO:0007669"/>
    <property type="project" value="InterPro"/>
</dbReference>
<reference evidence="6" key="1">
    <citation type="submission" date="2019-05" db="EMBL/GenBank/DDBJ databases">
        <title>Candidatus Nanohalobium constans, a novel model system to study the DPANN nano-sized archaea: genomic and physiological characterization of a nanoarchaeon co-cultured with its chitinotrophic host.</title>
        <authorList>
            <person name="La Cono V."/>
            <person name="Arcadi E."/>
            <person name="Crisafi F."/>
            <person name="Denaro R."/>
            <person name="La Spada G."/>
            <person name="Messina E."/>
            <person name="Smedile F."/>
            <person name="Toshchakov S.V."/>
            <person name="Shevchenko M.A."/>
            <person name="Golyshin P.N."/>
            <person name="Golyshina O.V."/>
            <person name="Ferrer M."/>
            <person name="Rohde M."/>
            <person name="Mushegian A."/>
            <person name="Sorokin D.Y."/>
            <person name="Giuliano L."/>
            <person name="Yakimov M.M."/>
        </authorList>
    </citation>
    <scope>NUCLEOTIDE SEQUENCE [LARGE SCALE GENOMIC DNA]</scope>
    <source>
        <strain evidence="6">LC1Nh</strain>
    </source>
</reference>
<evidence type="ECO:0000313" key="6">
    <source>
        <dbReference type="Proteomes" id="UP000377803"/>
    </source>
</evidence>